<feature type="compositionally biased region" description="Basic and acidic residues" evidence="1">
    <location>
        <begin position="1"/>
        <end position="16"/>
    </location>
</feature>
<accession>A0A158AUE7</accession>
<proteinExistence type="predicted"/>
<evidence type="ECO:0000256" key="1">
    <source>
        <dbReference type="SAM" id="MobiDB-lite"/>
    </source>
</evidence>
<sequence length="148" mass="16568">MRPDQAVADAREKTEAVRLSSNEGNNMKGARQRGPVRAERIFRQTLLASALYAVLSAPHAYAQSTGFDRGIAGSSHRFDGHMIRAQQRMSKGSAASSRDHDPKAAMQPIQQVDQTPPARPPRHTVMTADERRLLRQHIEEAVRDLYKR</sequence>
<gene>
    <name evidence="2" type="ORF">AWB78_01982</name>
</gene>
<evidence type="ECO:0000313" key="3">
    <source>
        <dbReference type="Proteomes" id="UP000071859"/>
    </source>
</evidence>
<reference evidence="2" key="1">
    <citation type="submission" date="2016-01" db="EMBL/GenBank/DDBJ databases">
        <authorList>
            <person name="Peeters C."/>
        </authorList>
    </citation>
    <scope>NUCLEOTIDE SEQUENCE</scope>
    <source>
        <strain evidence="2">LMG 29321</strain>
    </source>
</reference>
<evidence type="ECO:0000313" key="2">
    <source>
        <dbReference type="EMBL" id="SAK61442.1"/>
    </source>
</evidence>
<organism evidence="2 3">
    <name type="scientific">Caballeronia calidae</name>
    <dbReference type="NCBI Taxonomy" id="1777139"/>
    <lineage>
        <taxon>Bacteria</taxon>
        <taxon>Pseudomonadati</taxon>
        <taxon>Pseudomonadota</taxon>
        <taxon>Betaproteobacteria</taxon>
        <taxon>Burkholderiales</taxon>
        <taxon>Burkholderiaceae</taxon>
        <taxon>Caballeronia</taxon>
    </lineage>
</organism>
<feature type="region of interest" description="Disordered" evidence="1">
    <location>
        <begin position="86"/>
        <end position="131"/>
    </location>
</feature>
<feature type="compositionally biased region" description="Polar residues" evidence="1">
    <location>
        <begin position="87"/>
        <end position="96"/>
    </location>
</feature>
<keyword evidence="3" id="KW-1185">Reference proteome</keyword>
<name>A0A158AUE7_9BURK</name>
<dbReference type="AlphaFoldDB" id="A0A158AUE7"/>
<comment type="caution">
    <text evidence="2">The sequence shown here is derived from an EMBL/GenBank/DDBJ whole genome shotgun (WGS) entry which is preliminary data.</text>
</comment>
<dbReference type="Proteomes" id="UP000071859">
    <property type="component" value="Unassembled WGS sequence"/>
</dbReference>
<protein>
    <submittedName>
        <fullName evidence="2">Uncharacterized protein</fullName>
    </submittedName>
</protein>
<feature type="region of interest" description="Disordered" evidence="1">
    <location>
        <begin position="1"/>
        <end position="32"/>
    </location>
</feature>
<dbReference type="EMBL" id="FCOX02000007">
    <property type="protein sequence ID" value="SAK61442.1"/>
    <property type="molecule type" value="Genomic_DNA"/>
</dbReference>